<dbReference type="PANTHER" id="PTHR43278">
    <property type="entry name" value="NAD(P)H-DEPENDENT FMN-CONTAINING OXIDOREDUCTASE YWQN-RELATED"/>
    <property type="match status" value="1"/>
</dbReference>
<evidence type="ECO:0000313" key="4">
    <source>
        <dbReference type="EMBL" id="HJA08760.1"/>
    </source>
</evidence>
<sequence>MNVILVNGSPHEHGCTYTALSEVKNTLEQEGIGTEIFWIGIKPLAGCIACKKCVTLKKCVFHDRVNEFLEIAGNFDGYVFGTPVHWAAAGGAITAFMDRVFYAGMNSGNDVFYLKPAAAVVSARRAGTTATFDQLNKYFTLVQMPIISSQYWNMVHGAHAEDVQHDKEGLQTMRTLARNIAYHLKCREAAQKAGIPLPKRENITFTNFVRTCE</sequence>
<keyword evidence="1" id="KW-0285">Flavoprotein</keyword>
<dbReference type="AlphaFoldDB" id="A0A9D2KL17"/>
<dbReference type="SUPFAM" id="SSF52218">
    <property type="entry name" value="Flavoproteins"/>
    <property type="match status" value="1"/>
</dbReference>
<protein>
    <submittedName>
        <fullName evidence="4">Flavodoxin family protein</fullName>
    </submittedName>
</protein>
<evidence type="ECO:0000256" key="1">
    <source>
        <dbReference type="ARBA" id="ARBA00022630"/>
    </source>
</evidence>
<dbReference type="Pfam" id="PF03358">
    <property type="entry name" value="FMN_red"/>
    <property type="match status" value="1"/>
</dbReference>
<dbReference type="InterPro" id="IPR029039">
    <property type="entry name" value="Flavoprotein-like_sf"/>
</dbReference>
<gene>
    <name evidence="4" type="ORF">H9962_06195</name>
</gene>
<reference evidence="4" key="1">
    <citation type="journal article" date="2021" name="PeerJ">
        <title>Extensive microbial diversity within the chicken gut microbiome revealed by metagenomics and culture.</title>
        <authorList>
            <person name="Gilroy R."/>
            <person name="Ravi A."/>
            <person name="Getino M."/>
            <person name="Pursley I."/>
            <person name="Horton D.L."/>
            <person name="Alikhan N.F."/>
            <person name="Baker D."/>
            <person name="Gharbi K."/>
            <person name="Hall N."/>
            <person name="Watson M."/>
            <person name="Adriaenssens E.M."/>
            <person name="Foster-Nyarko E."/>
            <person name="Jarju S."/>
            <person name="Secka A."/>
            <person name="Antonio M."/>
            <person name="Oren A."/>
            <person name="Chaudhuri R.R."/>
            <person name="La Ragione R."/>
            <person name="Hildebrand F."/>
            <person name="Pallen M.J."/>
        </authorList>
    </citation>
    <scope>NUCLEOTIDE SEQUENCE</scope>
    <source>
        <strain evidence="4">CHK186-16707</strain>
    </source>
</reference>
<proteinExistence type="predicted"/>
<evidence type="ECO:0000256" key="2">
    <source>
        <dbReference type="ARBA" id="ARBA00022643"/>
    </source>
</evidence>
<dbReference type="InterPro" id="IPR051796">
    <property type="entry name" value="ISF_SsuE-like"/>
</dbReference>
<accession>A0A9D2KL17</accession>
<dbReference type="GO" id="GO:0016491">
    <property type="term" value="F:oxidoreductase activity"/>
    <property type="evidence" value="ECO:0007669"/>
    <property type="project" value="InterPro"/>
</dbReference>
<evidence type="ECO:0000313" key="5">
    <source>
        <dbReference type="Proteomes" id="UP000824225"/>
    </source>
</evidence>
<dbReference type="EMBL" id="DXAN01000020">
    <property type="protein sequence ID" value="HJA08760.1"/>
    <property type="molecule type" value="Genomic_DNA"/>
</dbReference>
<name>A0A9D2KL17_9BACT</name>
<reference evidence="4" key="2">
    <citation type="submission" date="2021-04" db="EMBL/GenBank/DDBJ databases">
        <authorList>
            <person name="Gilroy R."/>
        </authorList>
    </citation>
    <scope>NUCLEOTIDE SEQUENCE</scope>
    <source>
        <strain evidence="4">CHK186-16707</strain>
    </source>
</reference>
<keyword evidence="2" id="KW-0288">FMN</keyword>
<dbReference type="Gene3D" id="3.40.50.360">
    <property type="match status" value="1"/>
</dbReference>
<dbReference type="PANTHER" id="PTHR43278:SF4">
    <property type="entry name" value="NAD(P)H-DEPENDENT FMN-CONTAINING OXIDOREDUCTASE YWQN-RELATED"/>
    <property type="match status" value="1"/>
</dbReference>
<feature type="domain" description="NADPH-dependent FMN reductase-like" evidence="3">
    <location>
        <begin position="1"/>
        <end position="157"/>
    </location>
</feature>
<evidence type="ECO:0000259" key="3">
    <source>
        <dbReference type="Pfam" id="PF03358"/>
    </source>
</evidence>
<comment type="caution">
    <text evidence="4">The sequence shown here is derived from an EMBL/GenBank/DDBJ whole genome shotgun (WGS) entry which is preliminary data.</text>
</comment>
<dbReference type="InterPro" id="IPR005025">
    <property type="entry name" value="FMN_Rdtase-like_dom"/>
</dbReference>
<dbReference type="Proteomes" id="UP000824225">
    <property type="component" value="Unassembled WGS sequence"/>
</dbReference>
<organism evidence="4 5">
    <name type="scientific">Candidatus Mailhella merdigallinarum</name>
    <dbReference type="NCBI Taxonomy" id="2838658"/>
    <lineage>
        <taxon>Bacteria</taxon>
        <taxon>Pseudomonadati</taxon>
        <taxon>Thermodesulfobacteriota</taxon>
        <taxon>Desulfovibrionia</taxon>
        <taxon>Desulfovibrionales</taxon>
        <taxon>Desulfovibrionaceae</taxon>
        <taxon>Mailhella</taxon>
    </lineage>
</organism>